<accession>D1A7K2</accession>
<dbReference type="Proteomes" id="UP000001918">
    <property type="component" value="Chromosome"/>
</dbReference>
<gene>
    <name evidence="2" type="ordered locus">Tcur_1005</name>
</gene>
<dbReference type="PANTHER" id="PTHR43685">
    <property type="entry name" value="GLYCOSYLTRANSFERASE"/>
    <property type="match status" value="1"/>
</dbReference>
<dbReference type="AlphaFoldDB" id="D1A7K2"/>
<dbReference type="InterPro" id="IPR029044">
    <property type="entry name" value="Nucleotide-diphossugar_trans"/>
</dbReference>
<dbReference type="STRING" id="471852.Tcur_1005"/>
<evidence type="ECO:0000259" key="1">
    <source>
        <dbReference type="Pfam" id="PF00535"/>
    </source>
</evidence>
<dbReference type="SUPFAM" id="SSF53448">
    <property type="entry name" value="Nucleotide-diphospho-sugar transferases"/>
    <property type="match status" value="1"/>
</dbReference>
<dbReference type="PANTHER" id="PTHR43685:SF2">
    <property type="entry name" value="GLYCOSYLTRANSFERASE 2-LIKE DOMAIN-CONTAINING PROTEIN"/>
    <property type="match status" value="1"/>
</dbReference>
<dbReference type="KEGG" id="tcu:Tcur_1005"/>
<dbReference type="HOGENOM" id="CLU_025996_0_5_11"/>
<dbReference type="CAZy" id="GT2">
    <property type="family name" value="Glycosyltransferase Family 2"/>
</dbReference>
<dbReference type="RefSeq" id="WP_012851375.1">
    <property type="nucleotide sequence ID" value="NC_013510.1"/>
</dbReference>
<organism evidence="2 3">
    <name type="scientific">Thermomonospora curvata (strain ATCC 19995 / DSM 43183 / JCM 3096 / KCTC 9072 / NBRC 15933 / NCIMB 10081 / Henssen B9)</name>
    <dbReference type="NCBI Taxonomy" id="471852"/>
    <lineage>
        <taxon>Bacteria</taxon>
        <taxon>Bacillati</taxon>
        <taxon>Actinomycetota</taxon>
        <taxon>Actinomycetes</taxon>
        <taxon>Streptosporangiales</taxon>
        <taxon>Thermomonosporaceae</taxon>
        <taxon>Thermomonospora</taxon>
    </lineage>
</organism>
<dbReference type="GO" id="GO:0016740">
    <property type="term" value="F:transferase activity"/>
    <property type="evidence" value="ECO:0007669"/>
    <property type="project" value="UniProtKB-KW"/>
</dbReference>
<evidence type="ECO:0000313" key="2">
    <source>
        <dbReference type="EMBL" id="ACY96591.1"/>
    </source>
</evidence>
<evidence type="ECO:0000313" key="3">
    <source>
        <dbReference type="Proteomes" id="UP000001918"/>
    </source>
</evidence>
<dbReference type="InterPro" id="IPR050834">
    <property type="entry name" value="Glycosyltransf_2"/>
</dbReference>
<protein>
    <submittedName>
        <fullName evidence="2">Glycosyl transferase family 2</fullName>
    </submittedName>
</protein>
<dbReference type="OrthoDB" id="153025at2"/>
<name>D1A7K2_THECD</name>
<dbReference type="eggNOG" id="COG1216">
    <property type="taxonomic scope" value="Bacteria"/>
</dbReference>
<dbReference type="Gene3D" id="3.90.550.10">
    <property type="entry name" value="Spore Coat Polysaccharide Biosynthesis Protein SpsA, Chain A"/>
    <property type="match status" value="1"/>
</dbReference>
<feature type="domain" description="Glycosyltransferase 2-like" evidence="1">
    <location>
        <begin position="10"/>
        <end position="130"/>
    </location>
</feature>
<dbReference type="CDD" id="cd00761">
    <property type="entry name" value="Glyco_tranf_GTA_type"/>
    <property type="match status" value="1"/>
</dbReference>
<reference evidence="2 3" key="1">
    <citation type="journal article" date="2011" name="Stand. Genomic Sci.">
        <title>Complete genome sequence of Thermomonospora curvata type strain (B9).</title>
        <authorList>
            <person name="Chertkov O."/>
            <person name="Sikorski J."/>
            <person name="Nolan M."/>
            <person name="Lapidus A."/>
            <person name="Lucas S."/>
            <person name="Del Rio T.G."/>
            <person name="Tice H."/>
            <person name="Cheng J.F."/>
            <person name="Goodwin L."/>
            <person name="Pitluck S."/>
            <person name="Liolios K."/>
            <person name="Ivanova N."/>
            <person name="Mavromatis K."/>
            <person name="Mikhailova N."/>
            <person name="Ovchinnikova G."/>
            <person name="Pati A."/>
            <person name="Chen A."/>
            <person name="Palaniappan K."/>
            <person name="Djao O.D."/>
            <person name="Land M."/>
            <person name="Hauser L."/>
            <person name="Chang Y.J."/>
            <person name="Jeffries C.D."/>
            <person name="Brettin T."/>
            <person name="Han C."/>
            <person name="Detter J.C."/>
            <person name="Rohde M."/>
            <person name="Goker M."/>
            <person name="Woyke T."/>
            <person name="Bristow J."/>
            <person name="Eisen J.A."/>
            <person name="Markowitz V."/>
            <person name="Hugenholtz P."/>
            <person name="Klenk H.P."/>
            <person name="Kyrpides N.C."/>
        </authorList>
    </citation>
    <scope>NUCLEOTIDE SEQUENCE [LARGE SCALE GENOMIC DNA]</scope>
    <source>
        <strain evidence="3">ATCC 19995 / DSM 43183 / JCM 3096 / KCTC 9072 / NBRC 15933 / NCIMB 10081 / Henssen B9</strain>
    </source>
</reference>
<keyword evidence="2" id="KW-0808">Transferase</keyword>
<dbReference type="Pfam" id="PF00535">
    <property type="entry name" value="Glycos_transf_2"/>
    <property type="match status" value="1"/>
</dbReference>
<proteinExistence type="predicted"/>
<keyword evidence="3" id="KW-1185">Reference proteome</keyword>
<sequence length="301" mass="33620">MSDTHPSVGVVLPTHNRPEMLRRALESVLAQDYPGKVRAVVVYDRAEPDQSLAGERVQVMANRRTPGLAGARNTGILALDTDLVAFCDDDDVWLPGKLTAQVAALQAEPRAVLCSAGIVIDFNGRQLPRLAGRDRVHYAELVRDRLMMVHSSTYLARRAELIEIGMVDEEIPGSQGEDWDLALRAARRHPIVHVDRPYVRVLWGLTSYYAHAWETKVAALQWFLRRYPEIERDGAAAGRVYGQIAFGHACNGRRREALRWAGRALRANWKERRVPFALLVASGLVSGERVLLALHTRGRGI</sequence>
<dbReference type="InterPro" id="IPR001173">
    <property type="entry name" value="Glyco_trans_2-like"/>
</dbReference>
<dbReference type="EMBL" id="CP001738">
    <property type="protein sequence ID" value="ACY96591.1"/>
    <property type="molecule type" value="Genomic_DNA"/>
</dbReference>